<dbReference type="AlphaFoldDB" id="A0A7X3F5K6"/>
<organism evidence="1 2">
    <name type="scientific">Pseudomonas monteilii</name>
    <dbReference type="NCBI Taxonomy" id="76759"/>
    <lineage>
        <taxon>Bacteria</taxon>
        <taxon>Pseudomonadati</taxon>
        <taxon>Pseudomonadota</taxon>
        <taxon>Gammaproteobacteria</taxon>
        <taxon>Pseudomonadales</taxon>
        <taxon>Pseudomonadaceae</taxon>
        <taxon>Pseudomonas</taxon>
    </lineage>
</organism>
<reference evidence="1 2" key="1">
    <citation type="submission" date="2019-10" db="EMBL/GenBank/DDBJ databases">
        <title>XDR Pseudomonas monteilii producing IMP-16 from LCR.</title>
        <authorList>
            <person name="Ballaben A."/>
            <person name="Doi Y."/>
        </authorList>
    </citation>
    <scope>NUCLEOTIDE SEQUENCE [LARGE SCALE GENOMIC DNA]</scope>
    <source>
        <strain evidence="1 2">597/14</strain>
    </source>
</reference>
<protein>
    <submittedName>
        <fullName evidence="1">Uncharacterized protein</fullName>
    </submittedName>
</protein>
<name>A0A7X3F5K6_9PSED</name>
<sequence length="75" mass="8502">MNNWLVIHRQSNLIVNCFENEKPDRIAPQHKLIAVSDFVLERYFSVLAKHKDGTCVDAGEFALISPSFKEALQAS</sequence>
<gene>
    <name evidence="1" type="ORF">F9Z43_21115</name>
</gene>
<comment type="caution">
    <text evidence="1">The sequence shown here is derived from an EMBL/GenBank/DDBJ whole genome shotgun (WGS) entry which is preliminary data.</text>
</comment>
<dbReference type="EMBL" id="WEIK01000022">
    <property type="protein sequence ID" value="MVF51764.1"/>
    <property type="molecule type" value="Genomic_DNA"/>
</dbReference>
<accession>A0A7X3F5K6</accession>
<proteinExistence type="predicted"/>
<evidence type="ECO:0000313" key="2">
    <source>
        <dbReference type="Proteomes" id="UP000440965"/>
    </source>
</evidence>
<dbReference type="Proteomes" id="UP000440965">
    <property type="component" value="Unassembled WGS sequence"/>
</dbReference>
<evidence type="ECO:0000313" key="1">
    <source>
        <dbReference type="EMBL" id="MVF51764.1"/>
    </source>
</evidence>